<organism evidence="2 3">
    <name type="scientific">Azospirillum rugosum</name>
    <dbReference type="NCBI Taxonomy" id="416170"/>
    <lineage>
        <taxon>Bacteria</taxon>
        <taxon>Pseudomonadati</taxon>
        <taxon>Pseudomonadota</taxon>
        <taxon>Alphaproteobacteria</taxon>
        <taxon>Rhodospirillales</taxon>
        <taxon>Azospirillaceae</taxon>
        <taxon>Azospirillum</taxon>
    </lineage>
</organism>
<protein>
    <submittedName>
        <fullName evidence="2">Post-segregation antitoxin (Ccd killing protein)</fullName>
    </submittedName>
</protein>
<gene>
    <name evidence="2" type="ORF">J2851_001663</name>
</gene>
<accession>A0ABS4SH52</accession>
<evidence type="ECO:0000313" key="3">
    <source>
        <dbReference type="Proteomes" id="UP000781958"/>
    </source>
</evidence>
<dbReference type="Pfam" id="PF07362">
    <property type="entry name" value="CcdA"/>
    <property type="match status" value="1"/>
</dbReference>
<sequence length="91" mass="10021">MRAVYDATARKQTVSVTLNSDLYAKAKEAGVNVSRAVETALAAELERRIKEKIRAEIAQDIKALDDFSAIHGSFADMTREYLSTLDGDETV</sequence>
<dbReference type="InterPro" id="IPR009956">
    <property type="entry name" value="Post-segregation_anti-tox_CcdA"/>
</dbReference>
<reference evidence="2 3" key="1">
    <citation type="submission" date="2021-03" db="EMBL/GenBank/DDBJ databases">
        <title>Genomic Encyclopedia of Type Strains, Phase III (KMG-III): the genomes of soil and plant-associated and newly described type strains.</title>
        <authorList>
            <person name="Whitman W."/>
        </authorList>
    </citation>
    <scope>NUCLEOTIDE SEQUENCE [LARGE SCALE GENOMIC DNA]</scope>
    <source>
        <strain evidence="2 3">IMMIB AFH-6</strain>
    </source>
</reference>
<comment type="caution">
    <text evidence="2">The sequence shown here is derived from an EMBL/GenBank/DDBJ whole genome shotgun (WGS) entry which is preliminary data.</text>
</comment>
<dbReference type="EMBL" id="JAGINP010000005">
    <property type="protein sequence ID" value="MBP2291902.1"/>
    <property type="molecule type" value="Genomic_DNA"/>
</dbReference>
<dbReference type="Proteomes" id="UP000781958">
    <property type="component" value="Unassembled WGS sequence"/>
</dbReference>
<dbReference type="RefSeq" id="WP_209765614.1">
    <property type="nucleotide sequence ID" value="NZ_JAGINP010000005.1"/>
</dbReference>
<keyword evidence="1" id="KW-1277">Toxin-antitoxin system</keyword>
<evidence type="ECO:0000313" key="2">
    <source>
        <dbReference type="EMBL" id="MBP2291902.1"/>
    </source>
</evidence>
<proteinExistence type="predicted"/>
<name>A0ABS4SH52_9PROT</name>
<evidence type="ECO:0000256" key="1">
    <source>
        <dbReference type="ARBA" id="ARBA00022649"/>
    </source>
</evidence>
<keyword evidence="3" id="KW-1185">Reference proteome</keyword>